<dbReference type="PANTHER" id="PTHR21366">
    <property type="entry name" value="GLYOXALASE FAMILY PROTEIN"/>
    <property type="match status" value="1"/>
</dbReference>
<dbReference type="AlphaFoldDB" id="A0A8J2SZC8"/>
<evidence type="ECO:0000256" key="1">
    <source>
        <dbReference type="ARBA" id="ARBA00010363"/>
    </source>
</evidence>
<evidence type="ECO:0000313" key="4">
    <source>
        <dbReference type="Proteomes" id="UP000789595"/>
    </source>
</evidence>
<comment type="similarity">
    <text evidence="1">Belongs to the glyoxalase I family.</text>
</comment>
<dbReference type="Gene3D" id="3.10.180.10">
    <property type="entry name" value="2,3-Dihydroxybiphenyl 1,2-Dioxygenase, domain 1"/>
    <property type="match status" value="1"/>
</dbReference>
<reference evidence="3" key="1">
    <citation type="submission" date="2021-11" db="EMBL/GenBank/DDBJ databases">
        <authorList>
            <consortium name="Genoscope - CEA"/>
            <person name="William W."/>
        </authorList>
    </citation>
    <scope>NUCLEOTIDE SEQUENCE</scope>
</reference>
<comment type="caution">
    <text evidence="3">The sequence shown here is derived from an EMBL/GenBank/DDBJ whole genome shotgun (WGS) entry which is preliminary data.</text>
</comment>
<dbReference type="SUPFAM" id="SSF54593">
    <property type="entry name" value="Glyoxalase/Bleomycin resistance protein/Dihydroxybiphenyl dioxygenase"/>
    <property type="match status" value="1"/>
</dbReference>
<sequence length="182" mass="19234">MLSRAFARLGAAGLVGASALSANAASSLAAPKQADTPFTFQRIDHIVLRCRDTQKMLDFYVGVLGAEPEWVGRMDGCLSHLRIGSSLIDLQGYESPGGRKLHAGGQGLPADAPEPEIDPTKGTLDHFAINLAPYDAEAVTEYLTAAGHAPYAQGRRYGADGDGYSIYLKDPEGTVVELKSGN</sequence>
<dbReference type="InterPro" id="IPR029068">
    <property type="entry name" value="Glyas_Bleomycin-R_OHBP_Dase"/>
</dbReference>
<proteinExistence type="inferred from homology"/>
<feature type="domain" description="VOC" evidence="2">
    <location>
        <begin position="42"/>
        <end position="181"/>
    </location>
</feature>
<accession>A0A8J2SZC8</accession>
<evidence type="ECO:0000259" key="2">
    <source>
        <dbReference type="PROSITE" id="PS51819"/>
    </source>
</evidence>
<dbReference type="PROSITE" id="PS51819">
    <property type="entry name" value="VOC"/>
    <property type="match status" value="1"/>
</dbReference>
<dbReference type="Proteomes" id="UP000789595">
    <property type="component" value="Unassembled WGS sequence"/>
</dbReference>
<gene>
    <name evidence="3" type="ORF">PECAL_5P15000</name>
</gene>
<dbReference type="OrthoDB" id="5371818at2759"/>
<protein>
    <recommendedName>
        <fullName evidence="2">VOC domain-containing protein</fullName>
    </recommendedName>
</protein>
<evidence type="ECO:0000313" key="3">
    <source>
        <dbReference type="EMBL" id="CAH0376903.1"/>
    </source>
</evidence>
<dbReference type="EMBL" id="CAKKNE010000005">
    <property type="protein sequence ID" value="CAH0376903.1"/>
    <property type="molecule type" value="Genomic_DNA"/>
</dbReference>
<dbReference type="InterPro" id="IPR004360">
    <property type="entry name" value="Glyas_Fos-R_dOase_dom"/>
</dbReference>
<organism evidence="3 4">
    <name type="scientific">Pelagomonas calceolata</name>
    <dbReference type="NCBI Taxonomy" id="35677"/>
    <lineage>
        <taxon>Eukaryota</taxon>
        <taxon>Sar</taxon>
        <taxon>Stramenopiles</taxon>
        <taxon>Ochrophyta</taxon>
        <taxon>Pelagophyceae</taxon>
        <taxon>Pelagomonadales</taxon>
        <taxon>Pelagomonadaceae</taxon>
        <taxon>Pelagomonas</taxon>
    </lineage>
</organism>
<dbReference type="Pfam" id="PF00903">
    <property type="entry name" value="Glyoxalase"/>
    <property type="match status" value="1"/>
</dbReference>
<keyword evidence="4" id="KW-1185">Reference proteome</keyword>
<dbReference type="InterPro" id="IPR050383">
    <property type="entry name" value="GlyoxalaseI/FosfomycinResist"/>
</dbReference>
<name>A0A8J2SZC8_9STRA</name>
<dbReference type="InterPro" id="IPR037523">
    <property type="entry name" value="VOC_core"/>
</dbReference>
<dbReference type="PANTHER" id="PTHR21366:SF14">
    <property type="entry name" value="GLYOXALASE DOMAIN-CONTAINING PROTEIN 5"/>
    <property type="match status" value="1"/>
</dbReference>